<name>A0A125BC42_THIDE</name>
<dbReference type="EMBL" id="LDUG01000036">
    <property type="protein sequence ID" value="KVW94353.1"/>
    <property type="molecule type" value="Genomic_DNA"/>
</dbReference>
<dbReference type="CDD" id="cd05121">
    <property type="entry name" value="ABC1_ADCK3-like"/>
    <property type="match status" value="1"/>
</dbReference>
<protein>
    <submittedName>
        <fullName evidence="4">Ubiquinone biosynthesis protein UbiB</fullName>
    </submittedName>
</protein>
<evidence type="ECO:0000259" key="3">
    <source>
        <dbReference type="Pfam" id="PF03109"/>
    </source>
</evidence>
<dbReference type="STRING" id="1123392.GCA_000376425_02942"/>
<evidence type="ECO:0000313" key="4">
    <source>
        <dbReference type="EMBL" id="KVW94353.1"/>
    </source>
</evidence>
<keyword evidence="4" id="KW-0830">Ubiquinone</keyword>
<organism evidence="4 5">
    <name type="scientific">Thiobacillus denitrificans</name>
    <dbReference type="NCBI Taxonomy" id="36861"/>
    <lineage>
        <taxon>Bacteria</taxon>
        <taxon>Pseudomonadati</taxon>
        <taxon>Pseudomonadota</taxon>
        <taxon>Betaproteobacteria</taxon>
        <taxon>Nitrosomonadales</taxon>
        <taxon>Thiobacillaceae</taxon>
        <taxon>Thiobacillus</taxon>
    </lineage>
</organism>
<dbReference type="SUPFAM" id="SSF56112">
    <property type="entry name" value="Protein kinase-like (PK-like)"/>
    <property type="match status" value="1"/>
</dbReference>
<reference evidence="4 5" key="1">
    <citation type="journal article" date="2015" name="Appl. Environ. Microbiol.">
        <title>Aerobic and Anaerobic Thiosulfate Oxidation by a Cold-Adapted, Subglacial Chemoautotroph.</title>
        <authorList>
            <person name="Harrold Z.R."/>
            <person name="Skidmore M.L."/>
            <person name="Hamilton T.L."/>
            <person name="Desch L."/>
            <person name="Amada K."/>
            <person name="van Gelder W."/>
            <person name="Glover K."/>
            <person name="Roden E.E."/>
            <person name="Boyd E.S."/>
        </authorList>
    </citation>
    <scope>NUCLEOTIDE SEQUENCE [LARGE SCALE GENOMIC DNA]</scope>
    <source>
        <strain evidence="4 5">RG</strain>
    </source>
</reference>
<feature type="transmembrane region" description="Helical" evidence="2">
    <location>
        <begin position="528"/>
        <end position="554"/>
    </location>
</feature>
<comment type="similarity">
    <text evidence="1">Belongs to the protein kinase superfamily. ADCK protein kinase family.</text>
</comment>
<dbReference type="PANTHER" id="PTHR10566">
    <property type="entry name" value="CHAPERONE-ACTIVITY OF BC1 COMPLEX CABC1 -RELATED"/>
    <property type="match status" value="1"/>
</dbReference>
<dbReference type="InterPro" id="IPR004147">
    <property type="entry name" value="ABC1_dom"/>
</dbReference>
<proteinExistence type="inferred from homology"/>
<sequence length="559" mass="63252">MLWETISVVRDLPRLHEIASVMIRYGWGDLVRVLGISGALERAGRVLHWHSTSEISQLDAPVRIRRALEELGPTFVKLGQLLATRVDMFPPQWIAEFEKLHSQVPAVPYDMLYPDLVAAIKGEPGEVFAEFNPLPLAAASIAQVHRATLKDGTPVVVKIRRPGIEDVIRADLRILDHAAKLLESEIPDARRYDPVHIVSQFRRSLNRELDLAKEARNIDQFARRFADDPLVKIPRVYWEFTNDRVNVQEEIVGMAGVAPDKLRASGLDPKLLAARGADTVLRMVLEHGYFHADPHPGNILFLPENRIGIIDFGMVGMLTHHRRDQIVDMLHALTRKDEQAMLQVLLDWSGELVSDEDRLAYDVTELLQNYDDLQLKDVKIGALLNDVTALMRDNNLVLPADLTLLFKTLITLEGLGQQIDPEFHMIDQVTPFVERIIKQRYTPQALLARGRKSMREALEVVADLPRDLQHLVRDMRRGRVRVDLDLKRLDHFGHQLDSASNRLTMGILTASLVVGSSIIMTVEGGPQLFGLPLFGLLGFLIAFFNSLWIIFSIWRSGKH</sequence>
<keyword evidence="2" id="KW-0472">Membrane</keyword>
<dbReference type="PANTHER" id="PTHR10566:SF113">
    <property type="entry name" value="PROTEIN ACTIVITY OF BC1 COMPLEX KINASE 7, CHLOROPLASTIC"/>
    <property type="match status" value="1"/>
</dbReference>
<evidence type="ECO:0000313" key="5">
    <source>
        <dbReference type="Proteomes" id="UP000064243"/>
    </source>
</evidence>
<feature type="domain" description="ABC1 atypical kinase-like" evidence="3">
    <location>
        <begin position="99"/>
        <end position="344"/>
    </location>
</feature>
<dbReference type="Proteomes" id="UP000064243">
    <property type="component" value="Unassembled WGS sequence"/>
</dbReference>
<dbReference type="InterPro" id="IPR050154">
    <property type="entry name" value="UbiB_kinase"/>
</dbReference>
<dbReference type="AlphaFoldDB" id="A0A125BC42"/>
<keyword evidence="5" id="KW-1185">Reference proteome</keyword>
<gene>
    <name evidence="4" type="ORF">ABW22_13340</name>
</gene>
<dbReference type="Pfam" id="PF03109">
    <property type="entry name" value="ABC1"/>
    <property type="match status" value="1"/>
</dbReference>
<accession>A0A125BC42</accession>
<dbReference type="PATRIC" id="fig|36861.3.peg.2457"/>
<dbReference type="OrthoDB" id="9795390at2"/>
<evidence type="ECO:0000256" key="1">
    <source>
        <dbReference type="ARBA" id="ARBA00009670"/>
    </source>
</evidence>
<keyword evidence="2" id="KW-0812">Transmembrane</keyword>
<dbReference type="RefSeq" id="WP_059757569.1">
    <property type="nucleotide sequence ID" value="NZ_LDUG01000036.1"/>
</dbReference>
<dbReference type="InterPro" id="IPR011009">
    <property type="entry name" value="Kinase-like_dom_sf"/>
</dbReference>
<comment type="caution">
    <text evidence="4">The sequence shown here is derived from an EMBL/GenBank/DDBJ whole genome shotgun (WGS) entry which is preliminary data.</text>
</comment>
<evidence type="ECO:0000256" key="2">
    <source>
        <dbReference type="SAM" id="Phobius"/>
    </source>
</evidence>
<keyword evidence="2" id="KW-1133">Transmembrane helix</keyword>